<evidence type="ECO:0000313" key="2">
    <source>
        <dbReference type="Proteomes" id="UP001501821"/>
    </source>
</evidence>
<protein>
    <recommendedName>
        <fullName evidence="3">Thioesterase</fullName>
    </recommendedName>
</protein>
<dbReference type="SUPFAM" id="SSF54637">
    <property type="entry name" value="Thioesterase/thiol ester dehydrase-isomerase"/>
    <property type="match status" value="1"/>
</dbReference>
<sequence>MGNQPTYEELVTMPAYADHPVPVAFEDSNGFLNVRHYLGIGSEGLDEMLAGVGIPFNWPQVTGLACLSAEHHLTYLHELKTFDDMSVRARLLGRSERAAHALVYLLDDTNQRVACRFEEILLCVELEARRTAPWPADVARRMDELAAEHAALPWEAQPSGCLTLR</sequence>
<dbReference type="InterPro" id="IPR029069">
    <property type="entry name" value="HotDog_dom_sf"/>
</dbReference>
<name>A0ABP7J1I0_9ACTN</name>
<accession>A0ABP7J1I0</accession>
<organism evidence="1 2">
    <name type="scientific">Nocardioides panacisoli</name>
    <dbReference type="NCBI Taxonomy" id="627624"/>
    <lineage>
        <taxon>Bacteria</taxon>
        <taxon>Bacillati</taxon>
        <taxon>Actinomycetota</taxon>
        <taxon>Actinomycetes</taxon>
        <taxon>Propionibacteriales</taxon>
        <taxon>Nocardioidaceae</taxon>
        <taxon>Nocardioides</taxon>
    </lineage>
</organism>
<proteinExistence type="predicted"/>
<dbReference type="EMBL" id="BAABAH010000017">
    <property type="protein sequence ID" value="GAA3832365.1"/>
    <property type="molecule type" value="Genomic_DNA"/>
</dbReference>
<dbReference type="RefSeq" id="WP_344778232.1">
    <property type="nucleotide sequence ID" value="NZ_BAABAH010000017.1"/>
</dbReference>
<reference evidence="2" key="1">
    <citation type="journal article" date="2019" name="Int. J. Syst. Evol. Microbiol.">
        <title>The Global Catalogue of Microorganisms (GCM) 10K type strain sequencing project: providing services to taxonomists for standard genome sequencing and annotation.</title>
        <authorList>
            <consortium name="The Broad Institute Genomics Platform"/>
            <consortium name="The Broad Institute Genome Sequencing Center for Infectious Disease"/>
            <person name="Wu L."/>
            <person name="Ma J."/>
        </authorList>
    </citation>
    <scope>NUCLEOTIDE SEQUENCE [LARGE SCALE GENOMIC DNA]</scope>
    <source>
        <strain evidence="2">JCM 16953</strain>
    </source>
</reference>
<dbReference type="Pfam" id="PF13279">
    <property type="entry name" value="4HBT_2"/>
    <property type="match status" value="1"/>
</dbReference>
<evidence type="ECO:0000313" key="1">
    <source>
        <dbReference type="EMBL" id="GAA3832365.1"/>
    </source>
</evidence>
<gene>
    <name evidence="1" type="ORF">GCM10022242_36910</name>
</gene>
<keyword evidence="2" id="KW-1185">Reference proteome</keyword>
<comment type="caution">
    <text evidence="1">The sequence shown here is derived from an EMBL/GenBank/DDBJ whole genome shotgun (WGS) entry which is preliminary data.</text>
</comment>
<evidence type="ECO:0008006" key="3">
    <source>
        <dbReference type="Google" id="ProtNLM"/>
    </source>
</evidence>
<dbReference type="Gene3D" id="3.10.129.10">
    <property type="entry name" value="Hotdog Thioesterase"/>
    <property type="match status" value="1"/>
</dbReference>
<dbReference type="Proteomes" id="UP001501821">
    <property type="component" value="Unassembled WGS sequence"/>
</dbReference>